<sequence length="56" mass="6831">MKQRFRKLRLSLVRLENHYRGSSREKEKKNRSFLEGCPRPHFRPPRDSLACFKTNK</sequence>
<accession>A0A1Y0B454</accession>
<organism evidence="2">
    <name type="scientific">Utricularia reniformis</name>
    <dbReference type="NCBI Taxonomy" id="192314"/>
    <lineage>
        <taxon>Eukaryota</taxon>
        <taxon>Viridiplantae</taxon>
        <taxon>Streptophyta</taxon>
        <taxon>Embryophyta</taxon>
        <taxon>Tracheophyta</taxon>
        <taxon>Spermatophyta</taxon>
        <taxon>Magnoliopsida</taxon>
        <taxon>eudicotyledons</taxon>
        <taxon>Gunneridae</taxon>
        <taxon>Pentapetalae</taxon>
        <taxon>asterids</taxon>
        <taxon>lamiids</taxon>
        <taxon>Lamiales</taxon>
        <taxon>Lentibulariaceae</taxon>
        <taxon>Utricularia</taxon>
    </lineage>
</organism>
<gene>
    <name evidence="2" type="ORF">AEK19_MT2033</name>
</gene>
<evidence type="ECO:0000256" key="1">
    <source>
        <dbReference type="SAM" id="MobiDB-lite"/>
    </source>
</evidence>
<name>A0A1Y0B454_9LAMI</name>
<keyword evidence="2" id="KW-0496">Mitochondrion</keyword>
<dbReference type="AlphaFoldDB" id="A0A1Y0B454"/>
<proteinExistence type="predicted"/>
<dbReference type="EMBL" id="KY774314">
    <property type="protein sequence ID" value="ART32192.1"/>
    <property type="molecule type" value="Genomic_DNA"/>
</dbReference>
<feature type="region of interest" description="Disordered" evidence="1">
    <location>
        <begin position="19"/>
        <end position="56"/>
    </location>
</feature>
<reference evidence="2" key="1">
    <citation type="submission" date="2017-03" db="EMBL/GenBank/DDBJ databases">
        <title>The mitochondrial genome of the carnivorous plant Utricularia reniformis (Lentibulariaceae): structure, comparative analysis and evolutionary landmarks.</title>
        <authorList>
            <person name="Silva S.R."/>
            <person name="Alvarenga D.O."/>
            <person name="Michael T.P."/>
            <person name="Miranda V.F.O."/>
            <person name="Varani A.M."/>
        </authorList>
    </citation>
    <scope>NUCLEOTIDE SEQUENCE</scope>
</reference>
<evidence type="ECO:0000313" key="2">
    <source>
        <dbReference type="EMBL" id="ART32192.1"/>
    </source>
</evidence>
<geneLocation type="mitochondrion" evidence="2"/>
<protein>
    <submittedName>
        <fullName evidence="2">Uncharacterized protein</fullName>
    </submittedName>
</protein>
<feature type="compositionally biased region" description="Basic and acidic residues" evidence="1">
    <location>
        <begin position="19"/>
        <end position="32"/>
    </location>
</feature>